<dbReference type="Proteomes" id="UP000294360">
    <property type="component" value="Chromosome"/>
</dbReference>
<proteinExistence type="predicted"/>
<sequence length="56" mass="5881">MNYASSKESAERVVADIKAKGGTAIAVQGDVAKAADVKKIFCRNDAKVGTARHFGQ</sequence>
<gene>
    <name evidence="1" type="ORF">MTUNDRAET4_0071</name>
</gene>
<name>A0A4U8YZX4_METTU</name>
<reference evidence="1 2" key="1">
    <citation type="submission" date="2019-03" db="EMBL/GenBank/DDBJ databases">
        <authorList>
            <person name="Kox A.R. M."/>
        </authorList>
    </citation>
    <scope>NUCLEOTIDE SEQUENCE [LARGE SCALE GENOMIC DNA]</scope>
    <source>
        <strain evidence="1">MTUNDRAET4 annotated genome</strain>
    </source>
</reference>
<evidence type="ECO:0000313" key="2">
    <source>
        <dbReference type="Proteomes" id="UP000294360"/>
    </source>
</evidence>
<accession>A0A4U8YZX4</accession>
<organism evidence="1 2">
    <name type="scientific">Methylocella tundrae</name>
    <dbReference type="NCBI Taxonomy" id="227605"/>
    <lineage>
        <taxon>Bacteria</taxon>
        <taxon>Pseudomonadati</taxon>
        <taxon>Pseudomonadota</taxon>
        <taxon>Alphaproteobacteria</taxon>
        <taxon>Hyphomicrobiales</taxon>
        <taxon>Beijerinckiaceae</taxon>
        <taxon>Methylocella</taxon>
    </lineage>
</organism>
<dbReference type="AlphaFoldDB" id="A0A4U8YZX4"/>
<dbReference type="Gene3D" id="3.40.50.720">
    <property type="entry name" value="NAD(P)-binding Rossmann-like Domain"/>
    <property type="match status" value="1"/>
</dbReference>
<protein>
    <submittedName>
        <fullName evidence="1">Uncharacterized protein</fullName>
    </submittedName>
</protein>
<dbReference type="KEGG" id="mtun:MTUNDRAET4_0071"/>
<dbReference type="EMBL" id="LR536450">
    <property type="protein sequence ID" value="VFU06964.1"/>
    <property type="molecule type" value="Genomic_DNA"/>
</dbReference>
<evidence type="ECO:0000313" key="1">
    <source>
        <dbReference type="EMBL" id="VFU06964.1"/>
    </source>
</evidence>